<accession>A0ABS6XAD5</accession>
<dbReference type="EMBL" id="JAHWXQ010000002">
    <property type="protein sequence ID" value="MBW3364963.1"/>
    <property type="molecule type" value="Genomic_DNA"/>
</dbReference>
<protein>
    <recommendedName>
        <fullName evidence="3">DUF4412 domain-containing protein</fullName>
    </recommendedName>
</protein>
<evidence type="ECO:0000313" key="1">
    <source>
        <dbReference type="EMBL" id="MBW3364963.1"/>
    </source>
</evidence>
<name>A0ABS6XAD5_9BACT</name>
<gene>
    <name evidence="1" type="ORF">KYK27_07910</name>
</gene>
<evidence type="ECO:0000313" key="2">
    <source>
        <dbReference type="Proteomes" id="UP000774935"/>
    </source>
</evidence>
<sequence>MRKILLLISAVILLTAFRIGEKPFTGKILYKYSFTDLKGNDISDRLTPYVGSDQHYYIDSKNYKSYSQDKLQQLYHSATNTYYVVTNGLDVKKISGSTQTSKKCIITPLNVTENVAGYACKAVKVETDDASTVYYYSPEVRVDKEVFAKHTYGEWNKYLDATDGALTLKFVMTSKKNGFVWTSTATEVIPMEFTEGDFDLPEGMQAKE</sequence>
<dbReference type="RefSeq" id="WP_199109496.1">
    <property type="nucleotide sequence ID" value="NZ_JAHWXQ010000002.1"/>
</dbReference>
<dbReference type="Proteomes" id="UP000774935">
    <property type="component" value="Unassembled WGS sequence"/>
</dbReference>
<proteinExistence type="predicted"/>
<comment type="caution">
    <text evidence="1">The sequence shown here is derived from an EMBL/GenBank/DDBJ whole genome shotgun (WGS) entry which is preliminary data.</text>
</comment>
<keyword evidence="2" id="KW-1185">Reference proteome</keyword>
<organism evidence="1 2">
    <name type="scientific">Pontibacter populi</name>
    <dbReference type="NCBI Taxonomy" id="890055"/>
    <lineage>
        <taxon>Bacteria</taxon>
        <taxon>Pseudomonadati</taxon>
        <taxon>Bacteroidota</taxon>
        <taxon>Cytophagia</taxon>
        <taxon>Cytophagales</taxon>
        <taxon>Hymenobacteraceae</taxon>
        <taxon>Pontibacter</taxon>
    </lineage>
</organism>
<evidence type="ECO:0008006" key="3">
    <source>
        <dbReference type="Google" id="ProtNLM"/>
    </source>
</evidence>
<reference evidence="1 2" key="1">
    <citation type="submission" date="2021-07" db="EMBL/GenBank/DDBJ databases">
        <authorList>
            <person name="Kim M.K."/>
        </authorList>
    </citation>
    <scope>NUCLEOTIDE SEQUENCE [LARGE SCALE GENOMIC DNA]</scope>
    <source>
        <strain evidence="1 2">HLY7-15</strain>
    </source>
</reference>